<feature type="transmembrane region" description="Helical" evidence="2">
    <location>
        <begin position="344"/>
        <end position="369"/>
    </location>
</feature>
<feature type="transmembrane region" description="Helical" evidence="2">
    <location>
        <begin position="221"/>
        <end position="247"/>
    </location>
</feature>
<keyword evidence="5" id="KW-1185">Reference proteome</keyword>
<keyword evidence="2" id="KW-0812">Transmembrane</keyword>
<feature type="domain" description="Glycerophosphoryl diester phosphodiesterase membrane" evidence="3">
    <location>
        <begin position="253"/>
        <end position="375"/>
    </location>
</feature>
<name>A0A9W5RFC8_9ACTO</name>
<evidence type="ECO:0000313" key="4">
    <source>
        <dbReference type="EMBL" id="EPD31424.1"/>
    </source>
</evidence>
<keyword evidence="2" id="KW-1133">Transmembrane helix</keyword>
<gene>
    <name evidence="4" type="ORF">HMPREF9238_01195</name>
</gene>
<evidence type="ECO:0000313" key="5">
    <source>
        <dbReference type="Proteomes" id="UP000014387"/>
    </source>
</evidence>
<evidence type="ECO:0000256" key="1">
    <source>
        <dbReference type="SAM" id="MobiDB-lite"/>
    </source>
</evidence>
<feature type="transmembrane region" description="Helical" evidence="2">
    <location>
        <begin position="253"/>
        <end position="284"/>
    </location>
</feature>
<feature type="compositionally biased region" description="Basic and acidic residues" evidence="1">
    <location>
        <begin position="24"/>
        <end position="45"/>
    </location>
</feature>
<dbReference type="Pfam" id="PF10110">
    <property type="entry name" value="GPDPase_memb"/>
    <property type="match status" value="1"/>
</dbReference>
<feature type="transmembrane region" description="Helical" evidence="2">
    <location>
        <begin position="305"/>
        <end position="338"/>
    </location>
</feature>
<comment type="caution">
    <text evidence="4">The sequence shown here is derived from an EMBL/GenBank/DDBJ whole genome shotgun (WGS) entry which is preliminary data.</text>
</comment>
<evidence type="ECO:0000256" key="2">
    <source>
        <dbReference type="SAM" id="Phobius"/>
    </source>
</evidence>
<sequence length="395" mass="42873">MANENPNRPWQSPSFPGNNQSEPKVTKQPETEAPRNEGPEYEAPRTEAPGYEAPGTGTPGYGASGYGAPKYAASGYGAPGYGQPNQGYGPGYAPSPYRQPVIKPGTMILRPQTASEIVSASFATFRFNPRASFAISSIMALFVFLIEYLVQSAFTDLDMLATRNPWDIFTDYTAFSGQGLANIVVLLATAPLIFVAMEGVLGRKISAQQTVELTRGNRGSYALLAVIAFLIPPLITAASIGVPLLFIEPGLVSLVWFFAISVVLQIAFYLIAIRFMFAFPIILVEGQKVRPALSRSWKLTRERFWPLLGTSLLMGLAMLAIAIAFSAIFGVISGLVIFFESTTLLALITAISTALIVLLITPLSVYALTLMYVDTRIRKEGYDIDLARSRQTEAL</sequence>
<dbReference type="Proteomes" id="UP000014387">
    <property type="component" value="Unassembled WGS sequence"/>
</dbReference>
<feature type="transmembrane region" description="Helical" evidence="2">
    <location>
        <begin position="179"/>
        <end position="201"/>
    </location>
</feature>
<protein>
    <recommendedName>
        <fullName evidence="3">Glycerophosphoryl diester phosphodiesterase membrane domain-containing protein</fullName>
    </recommendedName>
</protein>
<dbReference type="InterPro" id="IPR018476">
    <property type="entry name" value="GlyceroP-diester-Pdiesterase_M"/>
</dbReference>
<dbReference type="AlphaFoldDB" id="A0A9W5RFC8"/>
<feature type="compositionally biased region" description="Polar residues" evidence="1">
    <location>
        <begin position="1"/>
        <end position="23"/>
    </location>
</feature>
<evidence type="ECO:0000259" key="3">
    <source>
        <dbReference type="Pfam" id="PF10110"/>
    </source>
</evidence>
<dbReference type="EMBL" id="AGWN01000001">
    <property type="protein sequence ID" value="EPD31424.1"/>
    <property type="molecule type" value="Genomic_DNA"/>
</dbReference>
<keyword evidence="2" id="KW-0472">Membrane</keyword>
<organism evidence="4 5">
    <name type="scientific">Gleimia europaea ACS-120-V-Col10b</name>
    <dbReference type="NCBI Taxonomy" id="883069"/>
    <lineage>
        <taxon>Bacteria</taxon>
        <taxon>Bacillati</taxon>
        <taxon>Actinomycetota</taxon>
        <taxon>Actinomycetes</taxon>
        <taxon>Actinomycetales</taxon>
        <taxon>Actinomycetaceae</taxon>
        <taxon>Gleimia</taxon>
    </lineage>
</organism>
<feature type="transmembrane region" description="Helical" evidence="2">
    <location>
        <begin position="131"/>
        <end position="150"/>
    </location>
</feature>
<feature type="region of interest" description="Disordered" evidence="1">
    <location>
        <begin position="1"/>
        <end position="57"/>
    </location>
</feature>
<accession>A0A9W5RFC8</accession>
<dbReference type="RefSeq" id="WP_016444535.1">
    <property type="nucleotide sequence ID" value="NZ_KE150266.1"/>
</dbReference>
<dbReference type="OrthoDB" id="121140at2"/>
<reference evidence="4 5" key="1">
    <citation type="submission" date="2013-05" db="EMBL/GenBank/DDBJ databases">
        <title>The Genome Sequence of Actinomyces europaeus ACS-120-V-COL10B.</title>
        <authorList>
            <consortium name="The Broad Institute Genomics Platform"/>
            <person name="Earl A."/>
            <person name="Ward D."/>
            <person name="Feldgarden M."/>
            <person name="Gevers D."/>
            <person name="Saerens B."/>
            <person name="Vaneechoutte M."/>
            <person name="Walker B."/>
            <person name="Young S."/>
            <person name="Zeng Q."/>
            <person name="Gargeya S."/>
            <person name="Fitzgerald M."/>
            <person name="Haas B."/>
            <person name="Abouelleil A."/>
            <person name="Allen A.W."/>
            <person name="Alvarado L."/>
            <person name="Arachchi H.M."/>
            <person name="Berlin A.M."/>
            <person name="Chapman S.B."/>
            <person name="Gainer-Dewar J."/>
            <person name="Goldberg J."/>
            <person name="Griggs A."/>
            <person name="Gujja S."/>
            <person name="Hansen M."/>
            <person name="Howarth C."/>
            <person name="Imamovic A."/>
            <person name="Ireland A."/>
            <person name="Larimer J."/>
            <person name="McCowan C."/>
            <person name="Murphy C."/>
            <person name="Pearson M."/>
            <person name="Poon T.W."/>
            <person name="Priest M."/>
            <person name="Roberts A."/>
            <person name="Saif S."/>
            <person name="Shea T."/>
            <person name="Sisk P."/>
            <person name="Sykes S."/>
            <person name="Wortman J."/>
            <person name="Nusbaum C."/>
            <person name="Birren B."/>
        </authorList>
    </citation>
    <scope>NUCLEOTIDE SEQUENCE [LARGE SCALE GENOMIC DNA]</scope>
    <source>
        <strain evidence="4 5">ACS-120-V-Col10b</strain>
    </source>
</reference>
<proteinExistence type="predicted"/>